<keyword evidence="8 10" id="KW-0560">Oxidoreductase</keyword>
<evidence type="ECO:0000256" key="11">
    <source>
        <dbReference type="RuleBase" id="RU004171"/>
    </source>
</evidence>
<keyword evidence="6 10" id="KW-0028">Amino-acid biosynthesis</keyword>
<dbReference type="EMBL" id="JAASRN010000001">
    <property type="protein sequence ID" value="NIK73474.1"/>
    <property type="molecule type" value="Genomic_DNA"/>
</dbReference>
<dbReference type="NCBIfam" id="NF004976">
    <property type="entry name" value="PRK06349.1"/>
    <property type="match status" value="1"/>
</dbReference>
<comment type="caution">
    <text evidence="14">The sequence shown here is derived from an EMBL/GenBank/DDBJ whole genome shotgun (WGS) entry which is preliminary data.</text>
</comment>
<dbReference type="InterPro" id="IPR036291">
    <property type="entry name" value="NAD(P)-bd_dom_sf"/>
</dbReference>
<evidence type="ECO:0000256" key="3">
    <source>
        <dbReference type="ARBA" id="ARBA00006753"/>
    </source>
</evidence>
<dbReference type="AlphaFoldDB" id="A0A846MPL1"/>
<dbReference type="FunFam" id="3.30.360.10:FF:000005">
    <property type="entry name" value="Homoserine dehydrogenase"/>
    <property type="match status" value="1"/>
</dbReference>
<evidence type="ECO:0000256" key="8">
    <source>
        <dbReference type="ARBA" id="ARBA00023002"/>
    </source>
</evidence>
<dbReference type="Gene3D" id="3.40.50.720">
    <property type="entry name" value="NAD(P)-binding Rossmann-like Domain"/>
    <property type="match status" value="1"/>
</dbReference>
<dbReference type="GO" id="GO:0050661">
    <property type="term" value="F:NADP binding"/>
    <property type="evidence" value="ECO:0007669"/>
    <property type="project" value="InterPro"/>
</dbReference>
<dbReference type="RefSeq" id="WP_166918706.1">
    <property type="nucleotide sequence ID" value="NZ_JAASRN010000001.1"/>
</dbReference>
<accession>A0A846MPL1</accession>
<comment type="catalytic activity">
    <reaction evidence="10">
        <text>L-homoserine + NADP(+) = L-aspartate 4-semialdehyde + NADPH + H(+)</text>
        <dbReference type="Rhea" id="RHEA:15761"/>
        <dbReference type="ChEBI" id="CHEBI:15378"/>
        <dbReference type="ChEBI" id="CHEBI:57476"/>
        <dbReference type="ChEBI" id="CHEBI:57783"/>
        <dbReference type="ChEBI" id="CHEBI:58349"/>
        <dbReference type="ChEBI" id="CHEBI:537519"/>
        <dbReference type="EC" id="1.1.1.3"/>
    </reaction>
</comment>
<evidence type="ECO:0000256" key="5">
    <source>
        <dbReference type="ARBA" id="ARBA00013376"/>
    </source>
</evidence>
<evidence type="ECO:0000256" key="4">
    <source>
        <dbReference type="ARBA" id="ARBA00013213"/>
    </source>
</evidence>
<dbReference type="PROSITE" id="PS01042">
    <property type="entry name" value="HOMOSER_DHGENASE"/>
    <property type="match status" value="1"/>
</dbReference>
<feature type="domain" description="Aspartate/homoserine dehydrogenase NAD-binding" evidence="13">
    <location>
        <begin position="12"/>
        <end position="123"/>
    </location>
</feature>
<dbReference type="GO" id="GO:0009088">
    <property type="term" value="P:threonine biosynthetic process"/>
    <property type="evidence" value="ECO:0007669"/>
    <property type="project" value="UniProtKB-UniPathway"/>
</dbReference>
<evidence type="ECO:0000256" key="7">
    <source>
        <dbReference type="ARBA" id="ARBA00022697"/>
    </source>
</evidence>
<dbReference type="InterPro" id="IPR019811">
    <property type="entry name" value="HDH_CS"/>
</dbReference>
<keyword evidence="7 10" id="KW-0791">Threonine biosynthesis</keyword>
<evidence type="ECO:0000313" key="15">
    <source>
        <dbReference type="Proteomes" id="UP000537126"/>
    </source>
</evidence>
<protein>
    <recommendedName>
        <fullName evidence="5 10">Homoserine dehydrogenase</fullName>
        <ecNumber evidence="4 10">1.1.1.3</ecNumber>
    </recommendedName>
</protein>
<evidence type="ECO:0000256" key="2">
    <source>
        <dbReference type="ARBA" id="ARBA00005062"/>
    </source>
</evidence>
<dbReference type="InterPro" id="IPR001342">
    <property type="entry name" value="HDH_cat"/>
</dbReference>
<dbReference type="EC" id="1.1.1.3" evidence="4 10"/>
<dbReference type="Gene3D" id="3.30.360.10">
    <property type="entry name" value="Dihydrodipicolinate Reductase, domain 2"/>
    <property type="match status" value="1"/>
</dbReference>
<dbReference type="PANTHER" id="PTHR43331">
    <property type="entry name" value="HOMOSERINE DEHYDROGENASE"/>
    <property type="match status" value="1"/>
</dbReference>
<dbReference type="GO" id="GO:0004412">
    <property type="term" value="F:homoserine dehydrogenase activity"/>
    <property type="evidence" value="ECO:0007669"/>
    <property type="project" value="UniProtKB-EC"/>
</dbReference>
<dbReference type="PANTHER" id="PTHR43331:SF1">
    <property type="entry name" value="HOMOSERINE DEHYDROGENASE"/>
    <property type="match status" value="1"/>
</dbReference>
<feature type="domain" description="Homoserine dehydrogenase catalytic" evidence="12">
    <location>
        <begin position="131"/>
        <end position="309"/>
    </location>
</feature>
<keyword evidence="9 10" id="KW-0486">Methionine biosynthesis</keyword>
<comment type="pathway">
    <text evidence="2 10">Amino-acid biosynthesis; L-methionine biosynthesis via de novo pathway; L-homoserine from L-aspartate: step 3/3.</text>
</comment>
<sequence length="411" mass="46187">MSDFPVQIGLFGFGCVGQGFYRIFQEQQSEVQAQIRKIVVKNPNKERPIATGKFYFQAQDILNDPTIRLVVEAIDDAEAAYHIAKTALQSGKHVVSANKKMVALYGNELRALAHSQQRTFLYEAAVAGSIPILQLLQHYYRYDRIEWLRGIINGSTNFILSKMHSEGVTYEAALQEAQALGFAESDPTLDVEGFDAVYKLSILLYHAFGIEASPEQLLRQGIHHLDPLTTGYCTRKKYRIKLLAQAYERSDGSLTAFVLPALLPVQDPLASVEQEENAIELSLRYAHRQLLRGKGAGSTPTGAAVMADVARVLKGYIATGKVNIKRYFYEEEMLPLWVSGNSSARRVLQHFPFHELHAQISDAFGFAFEGYARYDQVRDFLQKHPQTGIFVAYHPQLTRQRVKQASTLLSV</sequence>
<keyword evidence="10" id="KW-0521">NADP</keyword>
<gene>
    <name evidence="14" type="ORF">FHS56_000960</name>
</gene>
<evidence type="ECO:0000256" key="9">
    <source>
        <dbReference type="ARBA" id="ARBA00023167"/>
    </source>
</evidence>
<dbReference type="SUPFAM" id="SSF51735">
    <property type="entry name" value="NAD(P)-binding Rossmann-fold domains"/>
    <property type="match status" value="1"/>
</dbReference>
<organism evidence="14 15">
    <name type="scientific">Thermonema lapsum</name>
    <dbReference type="NCBI Taxonomy" id="28195"/>
    <lineage>
        <taxon>Bacteria</taxon>
        <taxon>Pseudomonadati</taxon>
        <taxon>Bacteroidota</taxon>
        <taxon>Cytophagia</taxon>
        <taxon>Cytophagales</taxon>
        <taxon>Thermonemataceae</taxon>
        <taxon>Thermonema</taxon>
    </lineage>
</organism>
<comment type="pathway">
    <text evidence="1 10">Amino-acid biosynthesis; L-threonine biosynthesis; L-threonine from L-aspartate: step 3/5.</text>
</comment>
<evidence type="ECO:0000256" key="1">
    <source>
        <dbReference type="ARBA" id="ARBA00005056"/>
    </source>
</evidence>
<dbReference type="InterPro" id="IPR005106">
    <property type="entry name" value="Asp/hSer_DH_NAD-bd"/>
</dbReference>
<dbReference type="Pfam" id="PF03447">
    <property type="entry name" value="NAD_binding_3"/>
    <property type="match status" value="1"/>
</dbReference>
<evidence type="ECO:0000256" key="10">
    <source>
        <dbReference type="RuleBase" id="RU000579"/>
    </source>
</evidence>
<dbReference type="GO" id="GO:0009086">
    <property type="term" value="P:methionine biosynthetic process"/>
    <property type="evidence" value="ECO:0007669"/>
    <property type="project" value="UniProtKB-KW"/>
</dbReference>
<keyword evidence="15" id="KW-1185">Reference proteome</keyword>
<name>A0A846MPL1_9BACT</name>
<dbReference type="UniPathway" id="UPA00051">
    <property type="reaction ID" value="UER00465"/>
</dbReference>
<reference evidence="14 15" key="1">
    <citation type="submission" date="2020-03" db="EMBL/GenBank/DDBJ databases">
        <title>Genomic Encyclopedia of Type Strains, Phase IV (KMG-IV): sequencing the most valuable type-strain genomes for metagenomic binning, comparative biology and taxonomic classification.</title>
        <authorList>
            <person name="Goeker M."/>
        </authorList>
    </citation>
    <scope>NUCLEOTIDE SEQUENCE [LARGE SCALE GENOMIC DNA]</scope>
    <source>
        <strain evidence="14 15">DSM 5718</strain>
    </source>
</reference>
<evidence type="ECO:0000259" key="13">
    <source>
        <dbReference type="Pfam" id="PF03447"/>
    </source>
</evidence>
<dbReference type="SUPFAM" id="SSF55347">
    <property type="entry name" value="Glyceraldehyde-3-phosphate dehydrogenase-like, C-terminal domain"/>
    <property type="match status" value="1"/>
</dbReference>
<comment type="similarity">
    <text evidence="3 11">Belongs to the homoserine dehydrogenase family.</text>
</comment>
<evidence type="ECO:0000313" key="14">
    <source>
        <dbReference type="EMBL" id="NIK73474.1"/>
    </source>
</evidence>
<evidence type="ECO:0000256" key="6">
    <source>
        <dbReference type="ARBA" id="ARBA00022605"/>
    </source>
</evidence>
<proteinExistence type="inferred from homology"/>
<dbReference type="UniPathway" id="UPA00050">
    <property type="reaction ID" value="UER00063"/>
</dbReference>
<dbReference type="Pfam" id="PF00742">
    <property type="entry name" value="Homoserine_dh"/>
    <property type="match status" value="1"/>
</dbReference>
<evidence type="ECO:0000259" key="12">
    <source>
        <dbReference type="Pfam" id="PF00742"/>
    </source>
</evidence>
<dbReference type="Proteomes" id="UP000537126">
    <property type="component" value="Unassembled WGS sequence"/>
</dbReference>